<organism evidence="3 4">
    <name type="scientific">Bifidobacterium subtile</name>
    <dbReference type="NCBI Taxonomy" id="77635"/>
    <lineage>
        <taxon>Bacteria</taxon>
        <taxon>Bacillati</taxon>
        <taxon>Actinomycetota</taxon>
        <taxon>Actinomycetes</taxon>
        <taxon>Bifidobacteriales</taxon>
        <taxon>Bifidobacteriaceae</taxon>
        <taxon>Bifidobacterium</taxon>
    </lineage>
</organism>
<dbReference type="Proteomes" id="UP000029055">
    <property type="component" value="Unassembled WGS sequence"/>
</dbReference>
<accession>A0A087E8W2</accession>
<dbReference type="InterPro" id="IPR052345">
    <property type="entry name" value="Rad_response_metalloprotease"/>
</dbReference>
<dbReference type="InterPro" id="IPR001387">
    <property type="entry name" value="Cro/C1-type_HTH"/>
</dbReference>
<evidence type="ECO:0000313" key="3">
    <source>
        <dbReference type="EMBL" id="KFJ04213.1"/>
    </source>
</evidence>
<dbReference type="STRING" id="77635.BISU_1251"/>
<gene>
    <name evidence="3" type="ORF">BISU_1251</name>
</gene>
<dbReference type="eggNOG" id="COG2856">
    <property type="taxonomic scope" value="Bacteria"/>
</dbReference>
<dbReference type="PROSITE" id="PS50943">
    <property type="entry name" value="HTH_CROC1"/>
    <property type="match status" value="1"/>
</dbReference>
<dbReference type="AlphaFoldDB" id="A0A087E8W2"/>
<dbReference type="EMBL" id="JGZR01000005">
    <property type="protein sequence ID" value="KFJ04213.1"/>
    <property type="molecule type" value="Genomic_DNA"/>
</dbReference>
<feature type="domain" description="HTH cro/C1-type" evidence="2">
    <location>
        <begin position="9"/>
        <end position="63"/>
    </location>
</feature>
<dbReference type="InterPro" id="IPR010359">
    <property type="entry name" value="IrrE_HExxH"/>
</dbReference>
<dbReference type="Pfam" id="PF06114">
    <property type="entry name" value="Peptidase_M78"/>
    <property type="match status" value="1"/>
</dbReference>
<keyword evidence="4" id="KW-1185">Reference proteome</keyword>
<evidence type="ECO:0000256" key="1">
    <source>
        <dbReference type="ARBA" id="ARBA00007227"/>
    </source>
</evidence>
<comment type="similarity">
    <text evidence="1">Belongs to the short-chain fatty acyl-CoA assimilation regulator (ScfR) family.</text>
</comment>
<protein>
    <submittedName>
        <fullName evidence="3">Helix-turn-helix domain-containing protein</fullName>
    </submittedName>
</protein>
<dbReference type="CDD" id="cd00093">
    <property type="entry name" value="HTH_XRE"/>
    <property type="match status" value="1"/>
</dbReference>
<reference evidence="3 4" key="1">
    <citation type="submission" date="2014-03" db="EMBL/GenBank/DDBJ databases">
        <title>Genomics of Bifidobacteria.</title>
        <authorList>
            <person name="Ventura M."/>
            <person name="Milani C."/>
            <person name="Lugli G.A."/>
        </authorList>
    </citation>
    <scope>NUCLEOTIDE SEQUENCE [LARGE SCALE GENOMIC DNA]</scope>
    <source>
        <strain evidence="3 4">LMG 11597</strain>
    </source>
</reference>
<dbReference type="SUPFAM" id="SSF47413">
    <property type="entry name" value="lambda repressor-like DNA-binding domains"/>
    <property type="match status" value="1"/>
</dbReference>
<comment type="caution">
    <text evidence="3">The sequence shown here is derived from an EMBL/GenBank/DDBJ whole genome shotgun (WGS) entry which is preliminary data.</text>
</comment>
<sequence>MSDFNPNRIVLARRLEGISQKELSASTGISQAKLSKLQNGISVLDKRDAIRLSSALDYPISFFERRDEILPLSSLTYRKTSKSTMAELSAVSSEYSLLASAVQHVASRLNLAGRTSGFAQIAPRTHGNLSEHAIDELADATRSNLGLPATGAVPNVTRTLERSGIIVAPMRSLGFGSEAHLTSEGVTDPSPGRMYCVGYLGSGELSGDRLRFTKAHEFGHLLLHGYRKPDSPQQLEREAHLFASAFLFPRKDAERVLTPSMSLRDFLPVKAGWGLSIAAIISRSYSLGIIDRQRYQSLFIQLSSRGWKKHEPVPVEIERPLLLKQMIESAYGTPTSTGLAVDSLAISTELGTPFRYLDYWSDGLADIGEQWGVSEQRFAPPNQYRADVDNNHTEQR</sequence>
<dbReference type="Gene3D" id="1.10.260.40">
    <property type="entry name" value="lambda repressor-like DNA-binding domains"/>
    <property type="match status" value="1"/>
</dbReference>
<dbReference type="PANTHER" id="PTHR43236">
    <property type="entry name" value="ANTITOXIN HIGA1"/>
    <property type="match status" value="1"/>
</dbReference>
<proteinExistence type="inferred from homology"/>
<name>A0A087E8W2_9BIFI</name>
<evidence type="ECO:0000313" key="4">
    <source>
        <dbReference type="Proteomes" id="UP000029055"/>
    </source>
</evidence>
<dbReference type="Pfam" id="PF01381">
    <property type="entry name" value="HTH_3"/>
    <property type="match status" value="1"/>
</dbReference>
<evidence type="ECO:0000259" key="2">
    <source>
        <dbReference type="PROSITE" id="PS50943"/>
    </source>
</evidence>
<dbReference type="InterPro" id="IPR010982">
    <property type="entry name" value="Lambda_DNA-bd_dom_sf"/>
</dbReference>
<dbReference type="PANTHER" id="PTHR43236:SF1">
    <property type="entry name" value="BLL7220 PROTEIN"/>
    <property type="match status" value="1"/>
</dbReference>
<dbReference type="GO" id="GO:0003677">
    <property type="term" value="F:DNA binding"/>
    <property type="evidence" value="ECO:0007669"/>
    <property type="project" value="InterPro"/>
</dbReference>
<dbReference type="SMART" id="SM00530">
    <property type="entry name" value="HTH_XRE"/>
    <property type="match status" value="1"/>
</dbReference>
<dbReference type="RefSeq" id="WP_024463481.1">
    <property type="nucleotide sequence ID" value="NZ_CP062939.1"/>
</dbReference>